<dbReference type="Pfam" id="PF21639">
    <property type="entry name" value="ORC5_lid"/>
    <property type="match status" value="1"/>
</dbReference>
<dbReference type="InterPro" id="IPR048866">
    <property type="entry name" value="ORC5_lid"/>
</dbReference>
<feature type="domain" description="Origin recognition complex subunit 5 C-terminal" evidence="5">
    <location>
        <begin position="332"/>
        <end position="530"/>
    </location>
</feature>
<dbReference type="PANTHER" id="PTHR12705">
    <property type="entry name" value="ORIGIN RECOGNITION COMPLEX SUBUNIT 5"/>
    <property type="match status" value="1"/>
</dbReference>
<keyword evidence="3" id="KW-0539">Nucleus</keyword>
<keyword evidence="2" id="KW-0235">DNA replication</keyword>
<evidence type="ECO:0000256" key="3">
    <source>
        <dbReference type="ARBA" id="ARBA00023242"/>
    </source>
</evidence>
<dbReference type="Pfam" id="PF14630">
    <property type="entry name" value="ORC5_C"/>
    <property type="match status" value="1"/>
</dbReference>
<feature type="domain" description="ORC5 lid" evidence="6">
    <location>
        <begin position="232"/>
        <end position="294"/>
    </location>
</feature>
<feature type="compositionally biased region" description="Polar residues" evidence="4">
    <location>
        <begin position="402"/>
        <end position="419"/>
    </location>
</feature>
<evidence type="ECO:0000313" key="8">
    <source>
        <dbReference type="Proteomes" id="UP001219355"/>
    </source>
</evidence>
<feature type="region of interest" description="Disordered" evidence="4">
    <location>
        <begin position="370"/>
        <end position="419"/>
    </location>
</feature>
<name>A0AAF0DDB7_9EURO</name>
<evidence type="ECO:0000256" key="4">
    <source>
        <dbReference type="SAM" id="MobiDB-lite"/>
    </source>
</evidence>
<dbReference type="GO" id="GO:0005664">
    <property type="term" value="C:nuclear origin of replication recognition complex"/>
    <property type="evidence" value="ECO:0007669"/>
    <property type="project" value="TreeGrafter"/>
</dbReference>
<comment type="subcellular location">
    <subcellularLocation>
        <location evidence="1">Nucleus</location>
    </subcellularLocation>
</comment>
<gene>
    <name evidence="7" type="ORF">PRK78_001800</name>
</gene>
<evidence type="ECO:0000259" key="5">
    <source>
        <dbReference type="Pfam" id="PF14630"/>
    </source>
</evidence>
<evidence type="ECO:0000256" key="2">
    <source>
        <dbReference type="ARBA" id="ARBA00022705"/>
    </source>
</evidence>
<feature type="region of interest" description="Disordered" evidence="4">
    <location>
        <begin position="19"/>
        <end position="44"/>
    </location>
</feature>
<evidence type="ECO:0000259" key="6">
    <source>
        <dbReference type="Pfam" id="PF21639"/>
    </source>
</evidence>
<reference evidence="7" key="1">
    <citation type="submission" date="2023-03" db="EMBL/GenBank/DDBJ databases">
        <title>Emydomyces testavorans Genome Sequence.</title>
        <authorList>
            <person name="Hoyer L."/>
        </authorList>
    </citation>
    <scope>NUCLEOTIDE SEQUENCE</scope>
    <source>
        <strain evidence="7">16-2883</strain>
    </source>
</reference>
<dbReference type="GO" id="GO:0003688">
    <property type="term" value="F:DNA replication origin binding"/>
    <property type="evidence" value="ECO:0007669"/>
    <property type="project" value="TreeGrafter"/>
</dbReference>
<organism evidence="7 8">
    <name type="scientific">Emydomyces testavorans</name>
    <dbReference type="NCBI Taxonomy" id="2070801"/>
    <lineage>
        <taxon>Eukaryota</taxon>
        <taxon>Fungi</taxon>
        <taxon>Dikarya</taxon>
        <taxon>Ascomycota</taxon>
        <taxon>Pezizomycotina</taxon>
        <taxon>Eurotiomycetes</taxon>
        <taxon>Eurotiomycetidae</taxon>
        <taxon>Onygenales</taxon>
        <taxon>Nannizziopsiaceae</taxon>
        <taxon>Emydomyces</taxon>
    </lineage>
</organism>
<dbReference type="PANTHER" id="PTHR12705:SF0">
    <property type="entry name" value="ORIGIN RECOGNITION COMPLEX SUBUNIT 5"/>
    <property type="match status" value="1"/>
</dbReference>
<dbReference type="InterPro" id="IPR020796">
    <property type="entry name" value="ORC5"/>
</dbReference>
<proteinExistence type="predicted"/>
<dbReference type="EMBL" id="CP120627">
    <property type="protein sequence ID" value="WEW56357.1"/>
    <property type="molecule type" value="Genomic_DNA"/>
</dbReference>
<dbReference type="InterPro" id="IPR047088">
    <property type="entry name" value="ORC5_C"/>
</dbReference>
<keyword evidence="8" id="KW-1185">Reference proteome</keyword>
<protein>
    <recommendedName>
        <fullName evidence="9">Origin recognition complex subunit 5</fullName>
    </recommendedName>
</protein>
<accession>A0AAF0DDB7</accession>
<dbReference type="GO" id="GO:0006270">
    <property type="term" value="P:DNA replication initiation"/>
    <property type="evidence" value="ECO:0007669"/>
    <property type="project" value="TreeGrafter"/>
</dbReference>
<sequence length="533" mass="58323">MALVLRAILRDYESGNEPVLEEDIPSKNNPSRRKRKAKGGLTEDRQNDFSTKSFFVPAIIRVAECITARHLLMKIVSSTIIAIQKTGSHIFLDGAKEEWVKIADKARCENVSSLPTVLSDILGKTRCEKYMLVLDGVDELREGGQMLLAALARLGVLHDCGKINTPHLNSQIPSLCVLFVSRFTPRPLFLQVAGVPHIYFPPYSRNETLSILSNLSPPSVVDLPEETAAKLYPPFLSTLYDSLIGPAAGTISVFRSACEKLWPRFVAPIVNQENPPGGEWDFSRLLVKNRTLFQQQGELVLIHRIVPDVANSSTANGTLSLLKNKASQLPALPYVSTLILTAAFLAAYIPQRLDTVLFSKFASSKKKRSRRRGKFNLASRLQSDDQDLDDPTQTPSKRGKKSGTQSRVTKSTPASSSTLLGTRKGVTNFLTPRPFSLERLLAIYHAIDPNPPLTTVPPVADAVFPDIATLQRLRLLVPASSAAAASGGAIDGGEKWCLNVNITVSSSASVNEEWIVEMARGIGVDIDEYLATD</sequence>
<dbReference type="AlphaFoldDB" id="A0AAF0DDB7"/>
<evidence type="ECO:0000256" key="1">
    <source>
        <dbReference type="ARBA" id="ARBA00004123"/>
    </source>
</evidence>
<evidence type="ECO:0008006" key="9">
    <source>
        <dbReference type="Google" id="ProtNLM"/>
    </source>
</evidence>
<dbReference type="Proteomes" id="UP001219355">
    <property type="component" value="Chromosome 1"/>
</dbReference>
<evidence type="ECO:0000313" key="7">
    <source>
        <dbReference type="EMBL" id="WEW56357.1"/>
    </source>
</evidence>